<sequence>MDILWTTHLEDTIYKDALSIRSAVFITEQEIDQAIEIDQNETNCIHGVGYINGQPVCTLRLLPQSAHHLIIQRVAVLKAYRHQRLGLKLMIAVEEKAKQENYSKLSLSAQLPVIPFYQKLGYSLTDNSTYKKAGILHKDMYKIISL</sequence>
<dbReference type="Proteomes" id="UP000243884">
    <property type="component" value="Unassembled WGS sequence"/>
</dbReference>
<dbReference type="Pfam" id="PF00583">
    <property type="entry name" value="Acetyltransf_1"/>
    <property type="match status" value="1"/>
</dbReference>
<dbReference type="GO" id="GO:0004343">
    <property type="term" value="F:glucosamine 6-phosphate N-acetyltransferase activity"/>
    <property type="evidence" value="ECO:0007669"/>
    <property type="project" value="TreeGrafter"/>
</dbReference>
<dbReference type="RefSeq" id="WP_084098702.1">
    <property type="nucleotide sequence ID" value="NZ_FWXK01000003.1"/>
</dbReference>
<feature type="domain" description="N-acetyltransferase" evidence="1">
    <location>
        <begin position="1"/>
        <end position="146"/>
    </location>
</feature>
<dbReference type="STRING" id="371602.SAMN04487984_0747"/>
<protein>
    <submittedName>
        <fullName evidence="2">Predicted N-acyltransferase, GNAT family</fullName>
    </submittedName>
</protein>
<dbReference type="PROSITE" id="PS51186">
    <property type="entry name" value="GNAT"/>
    <property type="match status" value="1"/>
</dbReference>
<gene>
    <name evidence="2" type="ORF">SAMN04487984_0747</name>
</gene>
<dbReference type="PANTHER" id="PTHR13355:SF11">
    <property type="entry name" value="GLUCOSAMINE 6-PHOSPHATE N-ACETYLTRANSFERASE"/>
    <property type="match status" value="1"/>
</dbReference>
<dbReference type="InterPro" id="IPR016181">
    <property type="entry name" value="Acyl_CoA_acyltransferase"/>
</dbReference>
<dbReference type="InterPro" id="IPR000182">
    <property type="entry name" value="GNAT_dom"/>
</dbReference>
<keyword evidence="2" id="KW-0808">Transferase</keyword>
<keyword evidence="3" id="KW-1185">Reference proteome</keyword>
<reference evidence="3" key="1">
    <citation type="submission" date="2017-04" db="EMBL/GenBank/DDBJ databases">
        <authorList>
            <person name="Varghese N."/>
            <person name="Submissions S."/>
        </authorList>
    </citation>
    <scope>NUCLEOTIDE SEQUENCE [LARGE SCALE GENOMIC DNA]</scope>
    <source>
        <strain evidence="3">DSM 21500</strain>
    </source>
</reference>
<evidence type="ECO:0000313" key="3">
    <source>
        <dbReference type="Proteomes" id="UP000243884"/>
    </source>
</evidence>
<dbReference type="CDD" id="cd04301">
    <property type="entry name" value="NAT_SF"/>
    <property type="match status" value="1"/>
</dbReference>
<evidence type="ECO:0000313" key="2">
    <source>
        <dbReference type="EMBL" id="SMC36535.1"/>
    </source>
</evidence>
<keyword evidence="2" id="KW-0012">Acyltransferase</keyword>
<evidence type="ECO:0000259" key="1">
    <source>
        <dbReference type="PROSITE" id="PS51186"/>
    </source>
</evidence>
<accession>A0A1W1YK17</accession>
<proteinExistence type="predicted"/>
<dbReference type="AlphaFoldDB" id="A0A1W1YK17"/>
<dbReference type="OrthoDB" id="9796171at2"/>
<dbReference type="EMBL" id="FWXK01000003">
    <property type="protein sequence ID" value="SMC36535.1"/>
    <property type="molecule type" value="Genomic_DNA"/>
</dbReference>
<dbReference type="Gene3D" id="3.40.630.30">
    <property type="match status" value="1"/>
</dbReference>
<dbReference type="InterPro" id="IPR039143">
    <property type="entry name" value="GNPNAT1-like"/>
</dbReference>
<name>A0A1W1YK17_9LACT</name>
<dbReference type="PANTHER" id="PTHR13355">
    <property type="entry name" value="GLUCOSAMINE 6-PHOSPHATE N-ACETYLTRANSFERASE"/>
    <property type="match status" value="1"/>
</dbReference>
<dbReference type="SUPFAM" id="SSF55729">
    <property type="entry name" value="Acyl-CoA N-acyltransferases (Nat)"/>
    <property type="match status" value="1"/>
</dbReference>
<organism evidence="2 3">
    <name type="scientific">Aerococcus suis</name>
    <dbReference type="NCBI Taxonomy" id="371602"/>
    <lineage>
        <taxon>Bacteria</taxon>
        <taxon>Bacillati</taxon>
        <taxon>Bacillota</taxon>
        <taxon>Bacilli</taxon>
        <taxon>Lactobacillales</taxon>
        <taxon>Aerococcaceae</taxon>
        <taxon>Aerococcus</taxon>
    </lineage>
</organism>